<sequence length="417" mass="45580">MKKLTRFLLIPAMALAACGQQSDKKRTDTTALDTTTNVAAIPNGTFAYDLAFLQKHDSVIVLKSSDGKAQVVISPKYQAKVFTSTAEGDSGRSFGWVNYKTFTAKPDEHMNAFGGEDRLWLGPEGGKFSLYFKPGTKMEFANWHTPPAIDSEPWTLVSKKDNEVVMSKGTQMLNYANTPLKIKLDRAVQLLAAADIPKLLNITVGDKVNAVAFSTTNTITNAGDKAWDKTTGAPCLWNLDMFSPSEKTIIVVPYNDKAAGKVATTDYFGQIPPDRVKYSKGILLFKADGRSRGKLGMPPNRAKNINGSYDPEHKVLTITFYDINPNGTYLNQEWTPDKPPFTGDAVNAYNDGPLATGGQMGPFYEIESVSPAAFLKPGSSLMHKHSVFHFTGDESQLNDIALKTLGISLKDIQAAFK</sequence>
<keyword evidence="3" id="KW-1185">Reference proteome</keyword>
<evidence type="ECO:0000313" key="2">
    <source>
        <dbReference type="EMBL" id="RFZ90776.1"/>
    </source>
</evidence>
<feature type="signal peptide" evidence="1">
    <location>
        <begin position="1"/>
        <end position="16"/>
    </location>
</feature>
<evidence type="ECO:0000256" key="1">
    <source>
        <dbReference type="SAM" id="SignalP"/>
    </source>
</evidence>
<feature type="chain" id="PRO_5016844095" evidence="1">
    <location>
        <begin position="17"/>
        <end position="417"/>
    </location>
</feature>
<gene>
    <name evidence="2" type="ORF">D0C36_17630</name>
</gene>
<dbReference type="RefSeq" id="WP_117392981.1">
    <property type="nucleotide sequence ID" value="NZ_QWDC01000003.1"/>
</dbReference>
<reference evidence="2 3" key="1">
    <citation type="submission" date="2018-08" db="EMBL/GenBank/DDBJ databases">
        <title>Mucilaginibacter sp. MYSH2.</title>
        <authorList>
            <person name="Seo T."/>
        </authorList>
    </citation>
    <scope>NUCLEOTIDE SEQUENCE [LARGE SCALE GENOMIC DNA]</scope>
    <source>
        <strain evidence="2 3">MYSH2</strain>
    </source>
</reference>
<comment type="caution">
    <text evidence="2">The sequence shown here is derived from an EMBL/GenBank/DDBJ whole genome shotgun (WGS) entry which is preliminary data.</text>
</comment>
<proteinExistence type="predicted"/>
<dbReference type="Pfam" id="PF20583">
    <property type="entry name" value="DUF6786"/>
    <property type="match status" value="1"/>
</dbReference>
<dbReference type="AlphaFoldDB" id="A0A372NPA2"/>
<keyword evidence="1" id="KW-0732">Signal</keyword>
<dbReference type="InterPro" id="IPR046713">
    <property type="entry name" value="DUF6786"/>
</dbReference>
<dbReference type="OrthoDB" id="1113889at2"/>
<accession>A0A372NPA2</accession>
<dbReference type="PROSITE" id="PS51257">
    <property type="entry name" value="PROKAR_LIPOPROTEIN"/>
    <property type="match status" value="1"/>
</dbReference>
<organism evidence="2 3">
    <name type="scientific">Mucilaginibacter conchicola</name>
    <dbReference type="NCBI Taxonomy" id="2303333"/>
    <lineage>
        <taxon>Bacteria</taxon>
        <taxon>Pseudomonadati</taxon>
        <taxon>Bacteroidota</taxon>
        <taxon>Sphingobacteriia</taxon>
        <taxon>Sphingobacteriales</taxon>
        <taxon>Sphingobacteriaceae</taxon>
        <taxon>Mucilaginibacter</taxon>
    </lineage>
</organism>
<dbReference type="EMBL" id="QWDC01000003">
    <property type="protein sequence ID" value="RFZ90776.1"/>
    <property type="molecule type" value="Genomic_DNA"/>
</dbReference>
<dbReference type="Proteomes" id="UP000264217">
    <property type="component" value="Unassembled WGS sequence"/>
</dbReference>
<name>A0A372NPA2_9SPHI</name>
<protein>
    <submittedName>
        <fullName evidence="2">Uncharacterized protein</fullName>
    </submittedName>
</protein>
<evidence type="ECO:0000313" key="3">
    <source>
        <dbReference type="Proteomes" id="UP000264217"/>
    </source>
</evidence>